<evidence type="ECO:0000256" key="5">
    <source>
        <dbReference type="ARBA" id="ARBA00023136"/>
    </source>
</evidence>
<dbReference type="Pfam" id="PF00854">
    <property type="entry name" value="PTR2"/>
    <property type="match status" value="1"/>
</dbReference>
<keyword evidence="3 6" id="KW-0812">Transmembrane</keyword>
<evidence type="ECO:0000256" key="1">
    <source>
        <dbReference type="ARBA" id="ARBA00004141"/>
    </source>
</evidence>
<evidence type="ECO:0000256" key="3">
    <source>
        <dbReference type="ARBA" id="ARBA00022692"/>
    </source>
</evidence>
<keyword evidence="5 6" id="KW-0472">Membrane</keyword>
<gene>
    <name evidence="7" type="ORF">C5167_001920</name>
</gene>
<dbReference type="GO" id="GO:0016020">
    <property type="term" value="C:membrane"/>
    <property type="evidence" value="ECO:0007669"/>
    <property type="project" value="UniProtKB-SubCell"/>
</dbReference>
<evidence type="ECO:0000256" key="2">
    <source>
        <dbReference type="ARBA" id="ARBA00005982"/>
    </source>
</evidence>
<dbReference type="PANTHER" id="PTHR11654">
    <property type="entry name" value="OLIGOPEPTIDE TRANSPORTER-RELATED"/>
    <property type="match status" value="1"/>
</dbReference>
<comment type="similarity">
    <text evidence="2">Belongs to the major facilitator superfamily. Proton-dependent oligopeptide transporter (POT/PTR) (TC 2.A.17) family.</text>
</comment>
<feature type="transmembrane region" description="Helical" evidence="6">
    <location>
        <begin position="151"/>
        <end position="169"/>
    </location>
</feature>
<dbReference type="AlphaFoldDB" id="A0A4Y7L0H9"/>
<feature type="transmembrane region" description="Helical" evidence="6">
    <location>
        <begin position="339"/>
        <end position="358"/>
    </location>
</feature>
<dbReference type="Gramene" id="RZC77719">
    <property type="protein sequence ID" value="RZC77719"/>
    <property type="gene ID" value="C5167_001920"/>
</dbReference>
<name>A0A4Y7L0H9_PAPSO</name>
<feature type="transmembrane region" description="Helical" evidence="6">
    <location>
        <begin position="378"/>
        <end position="398"/>
    </location>
</feature>
<dbReference type="OMA" id="AISCKYS"/>
<organism evidence="7 8">
    <name type="scientific">Papaver somniferum</name>
    <name type="common">Opium poppy</name>
    <dbReference type="NCBI Taxonomy" id="3469"/>
    <lineage>
        <taxon>Eukaryota</taxon>
        <taxon>Viridiplantae</taxon>
        <taxon>Streptophyta</taxon>
        <taxon>Embryophyta</taxon>
        <taxon>Tracheophyta</taxon>
        <taxon>Spermatophyta</taxon>
        <taxon>Magnoliopsida</taxon>
        <taxon>Ranunculales</taxon>
        <taxon>Papaveraceae</taxon>
        <taxon>Papaveroideae</taxon>
        <taxon>Papaver</taxon>
    </lineage>
</organism>
<feature type="transmembrane region" description="Helical" evidence="6">
    <location>
        <begin position="226"/>
        <end position="247"/>
    </location>
</feature>
<evidence type="ECO:0000313" key="7">
    <source>
        <dbReference type="EMBL" id="RZC77719.1"/>
    </source>
</evidence>
<dbReference type="SUPFAM" id="SSF103473">
    <property type="entry name" value="MFS general substrate transporter"/>
    <property type="match status" value="1"/>
</dbReference>
<dbReference type="Proteomes" id="UP000316621">
    <property type="component" value="Chromosome 9"/>
</dbReference>
<evidence type="ECO:0000313" key="8">
    <source>
        <dbReference type="Proteomes" id="UP000316621"/>
    </source>
</evidence>
<evidence type="ECO:0000256" key="6">
    <source>
        <dbReference type="SAM" id="Phobius"/>
    </source>
</evidence>
<evidence type="ECO:0000256" key="4">
    <source>
        <dbReference type="ARBA" id="ARBA00022989"/>
    </source>
</evidence>
<accession>A0A4Y7L0H9</accession>
<proteinExistence type="inferred from homology"/>
<reference evidence="7 8" key="1">
    <citation type="journal article" date="2018" name="Science">
        <title>The opium poppy genome and morphinan production.</title>
        <authorList>
            <person name="Guo L."/>
            <person name="Winzer T."/>
            <person name="Yang X."/>
            <person name="Li Y."/>
            <person name="Ning Z."/>
            <person name="He Z."/>
            <person name="Teodor R."/>
            <person name="Lu Y."/>
            <person name="Bowser T.A."/>
            <person name="Graham I.A."/>
            <person name="Ye K."/>
        </authorList>
    </citation>
    <scope>NUCLEOTIDE SEQUENCE [LARGE SCALE GENOMIC DNA]</scope>
    <source>
        <strain evidence="8">cv. HN1</strain>
        <tissue evidence="7">Leaves</tissue>
    </source>
</reference>
<dbReference type="GO" id="GO:0022857">
    <property type="term" value="F:transmembrane transporter activity"/>
    <property type="evidence" value="ECO:0007669"/>
    <property type="project" value="InterPro"/>
</dbReference>
<keyword evidence="4 6" id="KW-1133">Transmembrane helix</keyword>
<comment type="subcellular location">
    <subcellularLocation>
        <location evidence="1">Membrane</location>
        <topology evidence="1">Multi-pass membrane protein</topology>
    </subcellularLocation>
</comment>
<feature type="transmembrane region" description="Helical" evidence="6">
    <location>
        <begin position="108"/>
        <end position="131"/>
    </location>
</feature>
<dbReference type="EMBL" id="CM010723">
    <property type="protein sequence ID" value="RZC77719.1"/>
    <property type="molecule type" value="Genomic_DNA"/>
</dbReference>
<evidence type="ECO:0008006" key="9">
    <source>
        <dbReference type="Google" id="ProtNLM"/>
    </source>
</evidence>
<sequence>MSSVKSGGVVAEETLTELHTQDGSVDLKGNPILRSKRGVWKACSFLVVYEVFERFAFYGISSNLILYLTKKLHQGTVTAANNVTNWNGTIWLAPVIGAYIADAHLGRYWTFLIASLIHVTGMCLLTLSVSVKGLKPPSCTLENVAECKEPSTLQLSVFFTALYMFGVGAGGTKANMIILGADQFDEFYPKEKLQKFSFFNWWMFTIFFGALMGNTFLVYIQDNVGWSLGYGIPTIGLAIAVLVFLAGTPYYRHKLPMGSPFTTTINVLFSALRKWRLPLPTDSQELYELNLEEYSKKGKCKIAPTTTLRFLNKAAIKTDSMSAWMLIPVTQVEETKQMLCLFPIMITSILPSTMVAQVNTLFVKQGTTLDRGLGNFQIPPASLASFVTISMLISVIIYDRFFVRI</sequence>
<dbReference type="InterPro" id="IPR000109">
    <property type="entry name" value="POT_fam"/>
</dbReference>
<dbReference type="Gene3D" id="1.20.1250.20">
    <property type="entry name" value="MFS general substrate transporter like domains"/>
    <property type="match status" value="1"/>
</dbReference>
<dbReference type="InterPro" id="IPR036259">
    <property type="entry name" value="MFS_trans_sf"/>
</dbReference>
<keyword evidence="8" id="KW-1185">Reference proteome</keyword>
<protein>
    <recommendedName>
        <fullName evidence="9">Major facilitator superfamily (MFS) profile domain-containing protein</fullName>
    </recommendedName>
</protein>
<feature type="transmembrane region" description="Helical" evidence="6">
    <location>
        <begin position="198"/>
        <end position="220"/>
    </location>
</feature>